<keyword evidence="2 5" id="KW-0812">Transmembrane</keyword>
<name>A0A6J5ZIT1_9ZZZZ</name>
<reference evidence="6" key="1">
    <citation type="submission" date="2020-05" db="EMBL/GenBank/DDBJ databases">
        <authorList>
            <person name="Chiriac C."/>
            <person name="Salcher M."/>
            <person name="Ghai R."/>
            <person name="Kavagutti S V."/>
        </authorList>
    </citation>
    <scope>NUCLEOTIDE SEQUENCE</scope>
</reference>
<accession>A0A6J5ZIT1</accession>
<comment type="subcellular location">
    <subcellularLocation>
        <location evidence="1">Membrane</location>
        <topology evidence="1">Multi-pass membrane protein</topology>
    </subcellularLocation>
</comment>
<evidence type="ECO:0000256" key="1">
    <source>
        <dbReference type="ARBA" id="ARBA00004141"/>
    </source>
</evidence>
<dbReference type="PANTHER" id="PTHR16950">
    <property type="entry name" value="ZINC TRANSPORTER SLC39A7 HISTIDINE-RICH MEMBRANE PROTEIN KE4"/>
    <property type="match status" value="1"/>
</dbReference>
<dbReference type="GO" id="GO:0046873">
    <property type="term" value="F:metal ion transmembrane transporter activity"/>
    <property type="evidence" value="ECO:0007669"/>
    <property type="project" value="InterPro"/>
</dbReference>
<organism evidence="6">
    <name type="scientific">freshwater metagenome</name>
    <dbReference type="NCBI Taxonomy" id="449393"/>
    <lineage>
        <taxon>unclassified sequences</taxon>
        <taxon>metagenomes</taxon>
        <taxon>ecological metagenomes</taxon>
    </lineage>
</organism>
<dbReference type="InterPro" id="IPR003689">
    <property type="entry name" value="ZIP"/>
</dbReference>
<protein>
    <submittedName>
        <fullName evidence="6">Unannotated protein</fullName>
    </submittedName>
</protein>
<proteinExistence type="predicted"/>
<evidence type="ECO:0000256" key="5">
    <source>
        <dbReference type="SAM" id="Phobius"/>
    </source>
</evidence>
<evidence type="ECO:0000256" key="4">
    <source>
        <dbReference type="ARBA" id="ARBA00023136"/>
    </source>
</evidence>
<feature type="transmembrane region" description="Helical" evidence="5">
    <location>
        <begin position="61"/>
        <end position="80"/>
    </location>
</feature>
<evidence type="ECO:0000256" key="2">
    <source>
        <dbReference type="ARBA" id="ARBA00022692"/>
    </source>
</evidence>
<dbReference type="Pfam" id="PF02535">
    <property type="entry name" value="Zip"/>
    <property type="match status" value="1"/>
</dbReference>
<feature type="transmembrane region" description="Helical" evidence="5">
    <location>
        <begin position="195"/>
        <end position="215"/>
    </location>
</feature>
<dbReference type="AlphaFoldDB" id="A0A6J5ZIT1"/>
<evidence type="ECO:0000256" key="3">
    <source>
        <dbReference type="ARBA" id="ARBA00022989"/>
    </source>
</evidence>
<evidence type="ECO:0000313" key="6">
    <source>
        <dbReference type="EMBL" id="CAB4342435.1"/>
    </source>
</evidence>
<gene>
    <name evidence="6" type="ORF">UFOPK3775_01029</name>
</gene>
<sequence>MNIAIVLAALTAIATTAGGFIAIKSKDRLHLVLGLSAGLLLGLVAFDLLPEVFELGTSEFLHAPVVSIALIGGFLLLHFYEQIFGSHEPAESDYGHDHSHSSNIAGSLGAIAMGGHVFLDGLALGVAFEVNNKLGVAVFIALLVHAFSDGLNTVSFLIKSGKWGKKGIWLLGVDAIARISGAVLGSTIVLSDNFVATYLALFAGIVIYLATSHILPEAHSKHSSRYTILATISGVAIMWALVAFLHGME</sequence>
<dbReference type="PANTHER" id="PTHR16950:SF16">
    <property type="entry name" value="ZINC TRANSPORTER ZIP13"/>
    <property type="match status" value="1"/>
</dbReference>
<dbReference type="EMBL" id="CAESAK010000165">
    <property type="protein sequence ID" value="CAB4342435.1"/>
    <property type="molecule type" value="Genomic_DNA"/>
</dbReference>
<feature type="transmembrane region" description="Helical" evidence="5">
    <location>
        <begin position="134"/>
        <end position="157"/>
    </location>
</feature>
<feature type="transmembrane region" description="Helical" evidence="5">
    <location>
        <begin position="169"/>
        <end position="189"/>
    </location>
</feature>
<feature type="transmembrane region" description="Helical" evidence="5">
    <location>
        <begin position="29"/>
        <end position="49"/>
    </location>
</feature>
<keyword evidence="3 5" id="KW-1133">Transmembrane helix</keyword>
<dbReference type="GO" id="GO:0016020">
    <property type="term" value="C:membrane"/>
    <property type="evidence" value="ECO:0007669"/>
    <property type="project" value="UniProtKB-SubCell"/>
</dbReference>
<feature type="transmembrane region" description="Helical" evidence="5">
    <location>
        <begin position="227"/>
        <end position="248"/>
    </location>
</feature>
<keyword evidence="4 5" id="KW-0472">Membrane</keyword>